<dbReference type="SUPFAM" id="SSF57756">
    <property type="entry name" value="Retrovirus zinc finger-like domains"/>
    <property type="match status" value="1"/>
</dbReference>
<protein>
    <recommendedName>
        <fullName evidence="3">CCHC-type domain-containing protein</fullName>
    </recommendedName>
</protein>
<dbReference type="Pfam" id="PF00098">
    <property type="entry name" value="zf-CCHC"/>
    <property type="match status" value="1"/>
</dbReference>
<comment type="caution">
    <text evidence="4">The sequence shown here is derived from an EMBL/GenBank/DDBJ whole genome shotgun (WGS) entry which is preliminary data.</text>
</comment>
<keyword evidence="1" id="KW-0479">Metal-binding</keyword>
<feature type="compositionally biased region" description="Basic residues" evidence="2">
    <location>
        <begin position="222"/>
        <end position="236"/>
    </location>
</feature>
<feature type="compositionally biased region" description="Polar residues" evidence="2">
    <location>
        <begin position="307"/>
        <end position="324"/>
    </location>
</feature>
<dbReference type="Gene3D" id="4.10.60.10">
    <property type="entry name" value="Zinc finger, CCHC-type"/>
    <property type="match status" value="1"/>
</dbReference>
<keyword evidence="1" id="KW-0863">Zinc-finger</keyword>
<dbReference type="PROSITE" id="PS50158">
    <property type="entry name" value="ZF_CCHC"/>
    <property type="match status" value="1"/>
</dbReference>
<dbReference type="GO" id="GO:0003676">
    <property type="term" value="F:nucleic acid binding"/>
    <property type="evidence" value="ECO:0007669"/>
    <property type="project" value="InterPro"/>
</dbReference>
<dbReference type="AlphaFoldDB" id="A0AAD5ZWH6"/>
<keyword evidence="1" id="KW-0862">Zinc</keyword>
<proteinExistence type="predicted"/>
<evidence type="ECO:0000259" key="3">
    <source>
        <dbReference type="PROSITE" id="PS50158"/>
    </source>
</evidence>
<feature type="domain" description="CCHC-type" evidence="3">
    <location>
        <begin position="289"/>
        <end position="304"/>
    </location>
</feature>
<feature type="region of interest" description="Disordered" evidence="2">
    <location>
        <begin position="303"/>
        <end position="373"/>
    </location>
</feature>
<accession>A0AAD5ZWH6</accession>
<dbReference type="SMART" id="SM00343">
    <property type="entry name" value="ZnF_C2HC"/>
    <property type="match status" value="1"/>
</dbReference>
<evidence type="ECO:0000256" key="1">
    <source>
        <dbReference type="PROSITE-ProRule" id="PRU00047"/>
    </source>
</evidence>
<dbReference type="GO" id="GO:0008270">
    <property type="term" value="F:zinc ion binding"/>
    <property type="evidence" value="ECO:0007669"/>
    <property type="project" value="UniProtKB-KW"/>
</dbReference>
<dbReference type="PANTHER" id="PTHR34482">
    <property type="entry name" value="DNA DAMAGE-INDUCIBLE PROTEIN 1-LIKE"/>
    <property type="match status" value="1"/>
</dbReference>
<sequence>MSRRATGSGRRQPNPEPQDEEVNRLLSAYERGKRLAGGNHRNNEEEEFRRRFDSFARLGPPHFSGEGGYQAAEEWLAAIKSRLEVSHAPLDQHVGLATYYLVNTARFWWESTKRRFEGNAAQIPWGWFEEQFGNRFLSTMHREAMRAQFMNLRQMGRSVAEYNSLFLKWSQYAPEICDDAFRYRRQYLNGLHPDIALVIDNSSNQGIQALMDAAEQVETYRQKKAQIKGKQNRGRGRGNSGNNSGGSSGGKEQKNSSSKTTGIPYEKVWCRRCQLPHAESQCRYINQSCFRCGSPDHWARDCPQPAPVNSQGSNKPGSSVTQRQRSPSPARGRGRGRNSGGGRSGSSPMVHAIETRTEETQETERNTEEAMEVEPNAETTIMLAVGILK</sequence>
<evidence type="ECO:0000313" key="5">
    <source>
        <dbReference type="Proteomes" id="UP001210211"/>
    </source>
</evidence>
<dbReference type="InterPro" id="IPR036875">
    <property type="entry name" value="Znf_CCHC_sf"/>
</dbReference>
<dbReference type="PANTHER" id="PTHR34482:SF36">
    <property type="entry name" value="RETROTRANSPOSON GAG DOMAIN-CONTAINING PROTEIN"/>
    <property type="match status" value="1"/>
</dbReference>
<evidence type="ECO:0000313" key="4">
    <source>
        <dbReference type="EMBL" id="KAJ3705233.1"/>
    </source>
</evidence>
<dbReference type="InterPro" id="IPR005162">
    <property type="entry name" value="Retrotrans_gag_dom"/>
</dbReference>
<dbReference type="Proteomes" id="UP001210211">
    <property type="component" value="Unassembled WGS sequence"/>
</dbReference>
<gene>
    <name evidence="4" type="ORF">LUZ61_008938</name>
</gene>
<organism evidence="4 5">
    <name type="scientific">Rhynchospora tenuis</name>
    <dbReference type="NCBI Taxonomy" id="198213"/>
    <lineage>
        <taxon>Eukaryota</taxon>
        <taxon>Viridiplantae</taxon>
        <taxon>Streptophyta</taxon>
        <taxon>Embryophyta</taxon>
        <taxon>Tracheophyta</taxon>
        <taxon>Spermatophyta</taxon>
        <taxon>Magnoliopsida</taxon>
        <taxon>Liliopsida</taxon>
        <taxon>Poales</taxon>
        <taxon>Cyperaceae</taxon>
        <taxon>Cyperoideae</taxon>
        <taxon>Rhynchosporeae</taxon>
        <taxon>Rhynchospora</taxon>
    </lineage>
</organism>
<reference evidence="4 5" key="1">
    <citation type="journal article" date="2022" name="Cell">
        <title>Repeat-based holocentromeres influence genome architecture and karyotype evolution.</title>
        <authorList>
            <person name="Hofstatter P.G."/>
            <person name="Thangavel G."/>
            <person name="Lux T."/>
            <person name="Neumann P."/>
            <person name="Vondrak T."/>
            <person name="Novak P."/>
            <person name="Zhang M."/>
            <person name="Costa L."/>
            <person name="Castellani M."/>
            <person name="Scott A."/>
            <person name="Toegelov H."/>
            <person name="Fuchs J."/>
            <person name="Mata-Sucre Y."/>
            <person name="Dias Y."/>
            <person name="Vanzela A.L.L."/>
            <person name="Huettel B."/>
            <person name="Almeida C.C.S."/>
            <person name="Simkova H."/>
            <person name="Souza G."/>
            <person name="Pedrosa-Harand A."/>
            <person name="Macas J."/>
            <person name="Mayer K.F.X."/>
            <person name="Houben A."/>
            <person name="Marques A."/>
        </authorList>
    </citation>
    <scope>NUCLEOTIDE SEQUENCE [LARGE SCALE GENOMIC DNA]</scope>
    <source>
        <strain evidence="4">RhyTen1mFocal</strain>
    </source>
</reference>
<dbReference type="Pfam" id="PF03732">
    <property type="entry name" value="Retrotrans_gag"/>
    <property type="match status" value="1"/>
</dbReference>
<name>A0AAD5ZWH6_9POAL</name>
<feature type="compositionally biased region" description="Basic and acidic residues" evidence="2">
    <location>
        <begin position="353"/>
        <end position="368"/>
    </location>
</feature>
<feature type="region of interest" description="Disordered" evidence="2">
    <location>
        <begin position="221"/>
        <end position="261"/>
    </location>
</feature>
<feature type="region of interest" description="Disordered" evidence="2">
    <location>
        <begin position="1"/>
        <end position="46"/>
    </location>
</feature>
<dbReference type="InterPro" id="IPR001878">
    <property type="entry name" value="Znf_CCHC"/>
</dbReference>
<keyword evidence="5" id="KW-1185">Reference proteome</keyword>
<feature type="compositionally biased region" description="Gly residues" evidence="2">
    <location>
        <begin position="237"/>
        <end position="249"/>
    </location>
</feature>
<evidence type="ECO:0000256" key="2">
    <source>
        <dbReference type="SAM" id="MobiDB-lite"/>
    </source>
</evidence>
<dbReference type="EMBL" id="JAMRDG010000001">
    <property type="protein sequence ID" value="KAJ3705233.1"/>
    <property type="molecule type" value="Genomic_DNA"/>
</dbReference>